<protein>
    <submittedName>
        <fullName evidence="1">Nitroreductase family deazaflavin-dependent oxidoreductase</fullName>
    </submittedName>
</protein>
<accession>A0ABX8D035</accession>
<reference evidence="1 2" key="1">
    <citation type="submission" date="2021-04" db="EMBL/GenBank/DDBJ databases">
        <title>Nocardia tengchongensis.</title>
        <authorList>
            <person name="Zhuang k."/>
            <person name="Ran Y."/>
            <person name="Li W."/>
        </authorList>
    </citation>
    <scope>NUCLEOTIDE SEQUENCE [LARGE SCALE GENOMIC DNA]</scope>
    <source>
        <strain evidence="1 2">CFH S0057</strain>
    </source>
</reference>
<proteinExistence type="predicted"/>
<evidence type="ECO:0000313" key="1">
    <source>
        <dbReference type="EMBL" id="QVI25049.1"/>
    </source>
</evidence>
<name>A0ABX8D035_9NOCA</name>
<sequence>MPFSRNLARLERRVINRLAFRMMQLVPAWAVLVHHGRISGREYRSPVAVFIHHGRYRIALSHGRESDWVRNVLMAGRFELEWNGRTVTLVEPILGSDPTFRWAPSSVRLLLRGAGAPDYLEARPA</sequence>
<dbReference type="InterPro" id="IPR012349">
    <property type="entry name" value="Split_barrel_FMN-bd"/>
</dbReference>
<organism evidence="1 2">
    <name type="scientific">Nocardia tengchongensis</name>
    <dbReference type="NCBI Taxonomy" id="2055889"/>
    <lineage>
        <taxon>Bacteria</taxon>
        <taxon>Bacillati</taxon>
        <taxon>Actinomycetota</taxon>
        <taxon>Actinomycetes</taxon>
        <taxon>Mycobacteriales</taxon>
        <taxon>Nocardiaceae</taxon>
        <taxon>Nocardia</taxon>
    </lineage>
</organism>
<keyword evidence="2" id="KW-1185">Reference proteome</keyword>
<gene>
    <name evidence="1" type="ORF">KHQ06_21660</name>
</gene>
<dbReference type="Pfam" id="PF04075">
    <property type="entry name" value="F420H2_quin_red"/>
    <property type="match status" value="1"/>
</dbReference>
<dbReference type="InterPro" id="IPR004378">
    <property type="entry name" value="F420H2_quin_Rdtase"/>
</dbReference>
<dbReference type="EMBL" id="CP074371">
    <property type="protein sequence ID" value="QVI25049.1"/>
    <property type="molecule type" value="Genomic_DNA"/>
</dbReference>
<dbReference type="Gene3D" id="2.30.110.10">
    <property type="entry name" value="Electron Transport, Fmn-binding Protein, Chain A"/>
    <property type="match status" value="1"/>
</dbReference>
<evidence type="ECO:0000313" key="2">
    <source>
        <dbReference type="Proteomes" id="UP000683310"/>
    </source>
</evidence>
<dbReference type="Proteomes" id="UP000683310">
    <property type="component" value="Chromosome"/>
</dbReference>